<proteinExistence type="predicted"/>
<reference evidence="2 3" key="1">
    <citation type="submission" date="2024-08" db="EMBL/GenBank/DDBJ databases">
        <title>Whole-genome sequencing of halo(alkali)philic microorganisms from hypersaline lakes.</title>
        <authorList>
            <person name="Sorokin D.Y."/>
            <person name="Merkel A.Y."/>
            <person name="Messina E."/>
            <person name="Yakimov M."/>
        </authorList>
    </citation>
    <scope>NUCLEOTIDE SEQUENCE [LARGE SCALE GENOMIC DNA]</scope>
    <source>
        <strain evidence="2 3">AB-hyl4</strain>
    </source>
</reference>
<evidence type="ECO:0000259" key="1">
    <source>
        <dbReference type="PROSITE" id="PS51658"/>
    </source>
</evidence>
<organism evidence="2 3">
    <name type="scientific">Natronomicrosphaera hydrolytica</name>
    <dbReference type="NCBI Taxonomy" id="3242702"/>
    <lineage>
        <taxon>Bacteria</taxon>
        <taxon>Pseudomonadati</taxon>
        <taxon>Planctomycetota</taxon>
        <taxon>Phycisphaerae</taxon>
        <taxon>Phycisphaerales</taxon>
        <taxon>Phycisphaeraceae</taxon>
        <taxon>Natronomicrosphaera</taxon>
    </lineage>
</organism>
<name>A0ABV4U6E3_9BACT</name>
<evidence type="ECO:0000313" key="2">
    <source>
        <dbReference type="EMBL" id="MFA9479164.1"/>
    </source>
</evidence>
<dbReference type="SUPFAM" id="SSF103256">
    <property type="entry name" value="Hypothetical protein TM0160"/>
    <property type="match status" value="1"/>
</dbReference>
<dbReference type="Pfam" id="PF02577">
    <property type="entry name" value="BFN_dom"/>
    <property type="match status" value="1"/>
</dbReference>
<protein>
    <submittedName>
        <fullName evidence="2">Bifunctional nuclease family protein</fullName>
    </submittedName>
</protein>
<dbReference type="RefSeq" id="WP_425346091.1">
    <property type="nucleotide sequence ID" value="NZ_JBGUBD010000007.1"/>
</dbReference>
<dbReference type="PANTHER" id="PTHR15160">
    <property type="entry name" value="VON HIPPEL-LINDAU PROTEIN"/>
    <property type="match status" value="1"/>
</dbReference>
<evidence type="ECO:0000313" key="3">
    <source>
        <dbReference type="Proteomes" id="UP001575105"/>
    </source>
</evidence>
<dbReference type="InterPro" id="IPR036104">
    <property type="entry name" value="BFN_sf"/>
</dbReference>
<dbReference type="EMBL" id="JBGUBD010000007">
    <property type="protein sequence ID" value="MFA9479164.1"/>
    <property type="molecule type" value="Genomic_DNA"/>
</dbReference>
<comment type="caution">
    <text evidence="2">The sequence shown here is derived from an EMBL/GenBank/DDBJ whole genome shotgun (WGS) entry which is preliminary data.</text>
</comment>
<accession>A0ABV4U6E3</accession>
<dbReference type="Proteomes" id="UP001575105">
    <property type="component" value="Unassembled WGS sequence"/>
</dbReference>
<dbReference type="Gene3D" id="3.10.690.10">
    <property type="entry name" value="Bifunctional nuclease domain"/>
    <property type="match status" value="1"/>
</dbReference>
<dbReference type="PANTHER" id="PTHR15160:SF1">
    <property type="entry name" value="VON HIPPEL-LINDAU DISEASE TUMOR SUPPRESSOR"/>
    <property type="match status" value="1"/>
</dbReference>
<dbReference type="InterPro" id="IPR003729">
    <property type="entry name" value="Bi_nuclease_dom"/>
</dbReference>
<feature type="domain" description="BFN" evidence="1">
    <location>
        <begin position="2"/>
        <end position="133"/>
    </location>
</feature>
<dbReference type="PROSITE" id="PS51658">
    <property type="entry name" value="BFN"/>
    <property type="match status" value="1"/>
</dbReference>
<keyword evidence="3" id="KW-1185">Reference proteome</keyword>
<gene>
    <name evidence="2" type="ORF">ACERK3_12805</name>
</gene>
<sequence length="133" mass="15082">MAVRVELARILIRETDDTHIVELREVDGERTFPIVIGLTEAAAINRRLMGETPPRPQTHELLANIIEQLGYRLDRVVINDLRNHTFYARLMLEKDGENVDIDSRPSDAIAIGVATDVPIYVEEHVLDEVSRAD</sequence>